<name>A0A1H2H5V8_9BACT</name>
<accession>A0A1H2H5V8</accession>
<reference evidence="2" key="1">
    <citation type="submission" date="2016-10" db="EMBL/GenBank/DDBJ databases">
        <authorList>
            <person name="Varghese N."/>
            <person name="Submissions S."/>
        </authorList>
    </citation>
    <scope>NUCLEOTIDE SEQUENCE [LARGE SCALE GENOMIC DNA]</scope>
    <source>
        <strain evidence="2">DSM 3384</strain>
    </source>
</reference>
<dbReference type="AlphaFoldDB" id="A0A1H2H5V8"/>
<dbReference type="RefSeq" id="WP_092234005.1">
    <property type="nucleotide sequence ID" value="NZ_FNLL01000006.1"/>
</dbReference>
<protein>
    <recommendedName>
        <fullName evidence="3">DUF3486 family protein</fullName>
    </recommendedName>
</protein>
<keyword evidence="2" id="KW-1185">Reference proteome</keyword>
<dbReference type="EMBL" id="FNLL01000006">
    <property type="protein sequence ID" value="SDU26948.1"/>
    <property type="molecule type" value="Genomic_DNA"/>
</dbReference>
<dbReference type="Proteomes" id="UP000199608">
    <property type="component" value="Unassembled WGS sequence"/>
</dbReference>
<proteinExistence type="predicted"/>
<sequence length="192" mass="21298">MRYRCKPSGRGRPSSIDLLPEDIRSQLNAALRDRRMTQKQILEIINPLLDERGKKPISRSAINRYSMQIEEKGAMMREAREAADALVGGLGEQKTTDLGRAVTELVKTLTFDLVLSGRDEEGEAIGVDTLNKVALIAQRIERASKISLDREAQIRKQVLEQAADAVDETVVEGGLSDEAADMIRRQILGIKS</sequence>
<gene>
    <name evidence="1" type="ORF">SAMN04487931_10650</name>
</gene>
<evidence type="ECO:0008006" key="3">
    <source>
        <dbReference type="Google" id="ProtNLM"/>
    </source>
</evidence>
<evidence type="ECO:0000313" key="2">
    <source>
        <dbReference type="Proteomes" id="UP000199608"/>
    </source>
</evidence>
<dbReference type="Pfam" id="PF11985">
    <property type="entry name" value="Phage_Mu_Gp27"/>
    <property type="match status" value="1"/>
</dbReference>
<organism evidence="1 2">
    <name type="scientific">Desulfobacula phenolica</name>
    <dbReference type="NCBI Taxonomy" id="90732"/>
    <lineage>
        <taxon>Bacteria</taxon>
        <taxon>Pseudomonadati</taxon>
        <taxon>Thermodesulfobacteriota</taxon>
        <taxon>Desulfobacteria</taxon>
        <taxon>Desulfobacterales</taxon>
        <taxon>Desulfobacteraceae</taxon>
        <taxon>Desulfobacula</taxon>
    </lineage>
</organism>
<dbReference type="InterPro" id="IPR021874">
    <property type="entry name" value="Phage_Mu_Gp27"/>
</dbReference>
<evidence type="ECO:0000313" key="1">
    <source>
        <dbReference type="EMBL" id="SDU26948.1"/>
    </source>
</evidence>